<keyword evidence="2" id="KW-1185">Reference proteome</keyword>
<dbReference type="EMBL" id="REGN01010415">
    <property type="protein sequence ID" value="RMZ99083.1"/>
    <property type="molecule type" value="Genomic_DNA"/>
</dbReference>
<evidence type="ECO:0000313" key="1">
    <source>
        <dbReference type="EMBL" id="RMZ99083.1"/>
    </source>
</evidence>
<reference evidence="1 2" key="1">
    <citation type="journal article" date="2018" name="Sci. Rep.">
        <title>Genomic signatures of local adaptation to the degree of environmental predictability in rotifers.</title>
        <authorList>
            <person name="Franch-Gras L."/>
            <person name="Hahn C."/>
            <person name="Garcia-Roger E.M."/>
            <person name="Carmona M.J."/>
            <person name="Serra M."/>
            <person name="Gomez A."/>
        </authorList>
    </citation>
    <scope>NUCLEOTIDE SEQUENCE [LARGE SCALE GENOMIC DNA]</scope>
    <source>
        <strain evidence="1">HYR1</strain>
    </source>
</reference>
<sequence length="64" mass="7613">MITSWFALNIASSMPLSRFPRRRYLSLRSQSEILKRALKLKVNLVRFKLNVRCHLKEVLDLINK</sequence>
<proteinExistence type="predicted"/>
<dbReference type="Proteomes" id="UP000276133">
    <property type="component" value="Unassembled WGS sequence"/>
</dbReference>
<evidence type="ECO:0000313" key="2">
    <source>
        <dbReference type="Proteomes" id="UP000276133"/>
    </source>
</evidence>
<protein>
    <submittedName>
        <fullName evidence="1">Uncharacterized protein</fullName>
    </submittedName>
</protein>
<dbReference type="AlphaFoldDB" id="A0A3M7PJA7"/>
<organism evidence="1 2">
    <name type="scientific">Brachionus plicatilis</name>
    <name type="common">Marine rotifer</name>
    <name type="synonym">Brachionus muelleri</name>
    <dbReference type="NCBI Taxonomy" id="10195"/>
    <lineage>
        <taxon>Eukaryota</taxon>
        <taxon>Metazoa</taxon>
        <taxon>Spiralia</taxon>
        <taxon>Gnathifera</taxon>
        <taxon>Rotifera</taxon>
        <taxon>Eurotatoria</taxon>
        <taxon>Monogononta</taxon>
        <taxon>Pseudotrocha</taxon>
        <taxon>Ploima</taxon>
        <taxon>Brachionidae</taxon>
        <taxon>Brachionus</taxon>
    </lineage>
</organism>
<comment type="caution">
    <text evidence="1">The sequence shown here is derived from an EMBL/GenBank/DDBJ whole genome shotgun (WGS) entry which is preliminary data.</text>
</comment>
<gene>
    <name evidence="1" type="ORF">BpHYR1_044240</name>
</gene>
<accession>A0A3M7PJA7</accession>
<name>A0A3M7PJA7_BRAPC</name>